<name>A0A1M6TMR3_9BRAD</name>
<keyword evidence="2" id="KW-0808">Transferase</keyword>
<dbReference type="InterPro" id="IPR029063">
    <property type="entry name" value="SAM-dependent_MTases_sf"/>
</dbReference>
<dbReference type="GO" id="GO:0032259">
    <property type="term" value="P:methylation"/>
    <property type="evidence" value="ECO:0007669"/>
    <property type="project" value="UniProtKB-KW"/>
</dbReference>
<dbReference type="PANTHER" id="PTHR34203">
    <property type="entry name" value="METHYLTRANSFERASE, FKBM FAMILY PROTEIN"/>
    <property type="match status" value="1"/>
</dbReference>
<dbReference type="Proteomes" id="UP000189935">
    <property type="component" value="Chromosome I"/>
</dbReference>
<dbReference type="NCBIfam" id="TIGR01444">
    <property type="entry name" value="fkbM_fam"/>
    <property type="match status" value="1"/>
</dbReference>
<dbReference type="Gene3D" id="3.40.50.150">
    <property type="entry name" value="Vaccinia Virus protein VP39"/>
    <property type="match status" value="1"/>
</dbReference>
<sequence>MKTTHKIAGARAIYRVVRAGRAVLGRNDRDIVVRGGINYELDLSQGIDFAIYLGNIYERQTKAALRRLVSPAALVLDIGANIGAHTLHLAQLVGPNGRVIAFEPTDYAFRKLTRNLELNPELKARVTACHCFLTERDADLVPAAIYSSWPLAREAGLHAKHLGREMRTEQARARSLDSVLSELADRKVQLVKLDVDGFECDVLRGATALLRDVRPIFVMELSPYVLEEHATSLDQLMSYFIPNGYSFYDERTSRPLPSTARELARMIGDGAGINAIARVD</sequence>
<dbReference type="AlphaFoldDB" id="A0A1M6TMR3"/>
<proteinExistence type="predicted"/>
<accession>A0A1M6TMR3</accession>
<dbReference type="OrthoDB" id="9814604at2"/>
<dbReference type="InterPro" id="IPR006342">
    <property type="entry name" value="FkbM_mtfrase"/>
</dbReference>
<evidence type="ECO:0000313" key="3">
    <source>
        <dbReference type="Proteomes" id="UP000189935"/>
    </source>
</evidence>
<evidence type="ECO:0000313" key="2">
    <source>
        <dbReference type="EMBL" id="SHK58224.1"/>
    </source>
</evidence>
<dbReference type="EMBL" id="LT670844">
    <property type="protein sequence ID" value="SHK58224.1"/>
    <property type="molecule type" value="Genomic_DNA"/>
</dbReference>
<dbReference type="RefSeq" id="WP_079540016.1">
    <property type="nucleotide sequence ID" value="NZ_LT670844.1"/>
</dbReference>
<dbReference type="SUPFAM" id="SSF53335">
    <property type="entry name" value="S-adenosyl-L-methionine-dependent methyltransferases"/>
    <property type="match status" value="1"/>
</dbReference>
<protein>
    <submittedName>
        <fullName evidence="2">Methyltransferase, FkbM family</fullName>
    </submittedName>
</protein>
<gene>
    <name evidence="2" type="ORF">SAMN05444159_3638</name>
</gene>
<dbReference type="GO" id="GO:0008168">
    <property type="term" value="F:methyltransferase activity"/>
    <property type="evidence" value="ECO:0007669"/>
    <property type="project" value="UniProtKB-KW"/>
</dbReference>
<dbReference type="InterPro" id="IPR052514">
    <property type="entry name" value="SAM-dependent_MTase"/>
</dbReference>
<evidence type="ECO:0000259" key="1">
    <source>
        <dbReference type="Pfam" id="PF05050"/>
    </source>
</evidence>
<organism evidence="2 3">
    <name type="scientific">Bradyrhizobium lablabi</name>
    <dbReference type="NCBI Taxonomy" id="722472"/>
    <lineage>
        <taxon>Bacteria</taxon>
        <taxon>Pseudomonadati</taxon>
        <taxon>Pseudomonadota</taxon>
        <taxon>Alphaproteobacteria</taxon>
        <taxon>Hyphomicrobiales</taxon>
        <taxon>Nitrobacteraceae</taxon>
        <taxon>Bradyrhizobium</taxon>
    </lineage>
</organism>
<dbReference type="Pfam" id="PF05050">
    <property type="entry name" value="Methyltransf_21"/>
    <property type="match status" value="1"/>
</dbReference>
<keyword evidence="2" id="KW-0489">Methyltransferase</keyword>
<reference evidence="2 3" key="1">
    <citation type="submission" date="2016-11" db="EMBL/GenBank/DDBJ databases">
        <authorList>
            <person name="Jaros S."/>
            <person name="Januszkiewicz K."/>
            <person name="Wedrychowicz H."/>
        </authorList>
    </citation>
    <scope>NUCLEOTIDE SEQUENCE [LARGE SCALE GENOMIC DNA]</scope>
    <source>
        <strain evidence="2 3">GAS499</strain>
    </source>
</reference>
<feature type="domain" description="Methyltransferase FkbM" evidence="1">
    <location>
        <begin position="77"/>
        <end position="246"/>
    </location>
</feature>
<dbReference type="PANTHER" id="PTHR34203:SF15">
    <property type="entry name" value="SLL1173 PROTEIN"/>
    <property type="match status" value="1"/>
</dbReference>